<organism evidence="7 8">
    <name type="scientific">Phytophthora oleae</name>
    <dbReference type="NCBI Taxonomy" id="2107226"/>
    <lineage>
        <taxon>Eukaryota</taxon>
        <taxon>Sar</taxon>
        <taxon>Stramenopiles</taxon>
        <taxon>Oomycota</taxon>
        <taxon>Peronosporomycetes</taxon>
        <taxon>Peronosporales</taxon>
        <taxon>Peronosporaceae</taxon>
        <taxon>Phytophthora</taxon>
    </lineage>
</organism>
<evidence type="ECO:0008006" key="9">
    <source>
        <dbReference type="Google" id="ProtNLM"/>
    </source>
</evidence>
<feature type="region of interest" description="Disordered" evidence="5">
    <location>
        <begin position="869"/>
        <end position="897"/>
    </location>
</feature>
<keyword evidence="3" id="KW-1133">Transmembrane helix</keyword>
<name>A0ABD3F5S5_9STRA</name>
<feature type="chain" id="PRO_5044756216" description="PLC-like phosphodiesterase" evidence="6">
    <location>
        <begin position="26"/>
        <end position="918"/>
    </location>
</feature>
<accession>A0ABD3F5S5</accession>
<dbReference type="SUPFAM" id="SSF51695">
    <property type="entry name" value="PLC-like phosphodiesterases"/>
    <property type="match status" value="1"/>
</dbReference>
<dbReference type="EMBL" id="JBIMZQ010000039">
    <property type="protein sequence ID" value="KAL3660834.1"/>
    <property type="molecule type" value="Genomic_DNA"/>
</dbReference>
<dbReference type="Gene3D" id="3.20.20.190">
    <property type="entry name" value="Phosphatidylinositol (PI) phosphodiesterase"/>
    <property type="match status" value="1"/>
</dbReference>
<evidence type="ECO:0000256" key="1">
    <source>
        <dbReference type="ARBA" id="ARBA00004370"/>
    </source>
</evidence>
<dbReference type="GO" id="GO:0016020">
    <property type="term" value="C:membrane"/>
    <property type="evidence" value="ECO:0007669"/>
    <property type="project" value="UniProtKB-SubCell"/>
</dbReference>
<keyword evidence="4" id="KW-0472">Membrane</keyword>
<protein>
    <recommendedName>
        <fullName evidence="9">PLC-like phosphodiesterase</fullName>
    </recommendedName>
</protein>
<dbReference type="InterPro" id="IPR017946">
    <property type="entry name" value="PLC-like_Pdiesterase_TIM-brl"/>
</dbReference>
<evidence type="ECO:0000256" key="4">
    <source>
        <dbReference type="ARBA" id="ARBA00023136"/>
    </source>
</evidence>
<evidence type="ECO:0000313" key="8">
    <source>
        <dbReference type="Proteomes" id="UP001632037"/>
    </source>
</evidence>
<comment type="subcellular location">
    <subcellularLocation>
        <location evidence="1">Membrane</location>
    </subcellularLocation>
</comment>
<evidence type="ECO:0000256" key="2">
    <source>
        <dbReference type="ARBA" id="ARBA00022692"/>
    </source>
</evidence>
<evidence type="ECO:0000256" key="6">
    <source>
        <dbReference type="SAM" id="SignalP"/>
    </source>
</evidence>
<keyword evidence="8" id="KW-1185">Reference proteome</keyword>
<evidence type="ECO:0000313" key="7">
    <source>
        <dbReference type="EMBL" id="KAL3660834.1"/>
    </source>
</evidence>
<proteinExistence type="predicted"/>
<dbReference type="PANTHER" id="PTHR35518">
    <property type="entry name" value="MAINTENANCE OF TELOMOERE CAPPING"/>
    <property type="match status" value="1"/>
</dbReference>
<feature type="compositionally biased region" description="Gly residues" evidence="5">
    <location>
        <begin position="881"/>
        <end position="892"/>
    </location>
</feature>
<dbReference type="InterPro" id="IPR051008">
    <property type="entry name" value="Telomere_Capping_Maintenance"/>
</dbReference>
<evidence type="ECO:0000256" key="5">
    <source>
        <dbReference type="SAM" id="MobiDB-lite"/>
    </source>
</evidence>
<keyword evidence="2" id="KW-0812">Transmembrane</keyword>
<dbReference type="PANTHER" id="PTHR35518:SF2">
    <property type="entry name" value="MAINTENANCE OF TELOMERE CAPPING PROTEIN 6"/>
    <property type="match status" value="1"/>
</dbReference>
<dbReference type="Proteomes" id="UP001632037">
    <property type="component" value="Unassembled WGS sequence"/>
</dbReference>
<gene>
    <name evidence="7" type="ORF">V7S43_014236</name>
</gene>
<evidence type="ECO:0000256" key="3">
    <source>
        <dbReference type="ARBA" id="ARBA00022989"/>
    </source>
</evidence>
<keyword evidence="6" id="KW-0732">Signal</keyword>
<sequence>MVLHRPWFFLLVLTIFASIARSSSAYGLRTQHRQLSADDQEVYQRLLEEQAAMADDAAACNASASSSVLSTYLSALPSVAGLQGCIATNIAQLYPSIAASGSQCNLTTLSSLVSGDSSDSAAFNEVLSLLLAGVVSFSGSSSSSVDLAGSLSSWADDSSTLQGFCNVMNSQAGPCVDTLLPGLISLLDSDATCCSELNGYLEMAKLIVPNGQTLEQTLMSLINGLHQTLCTTTSADDQLCSVPLSSYLSGVVTSDESSLLGAIVFQAGVPLYAASESDVCSSLETSSLASGLGSGDISYYTASCCASALSTFLQTLDSVATHLSGNSMAELFTLITGRQNAATKFTALYSTISGCSFGSTCTSPSFAISSSSSGAGSSSSSTAVSSKTLSPENVTCTLVNYCDSDDVCSQVCEAGTALIEPWVARAITYQRNLSFAETLCYAEIPATHNSVITQARGYGNRDQLFNAKLNASKSDSFMRTSNQFLSLTDQLDLGVRFLELDVHYFASSLRNAHCSEFGITFVNDAASALVSSLGSVLDASGEDSTVQWGSELVGCLPSLSGIRADEQRLHNDSLAEIATWLSDHPEELIVIYTEIGDEVSTYSQIDALLELYTRTFGDVLFSPSNLDDAGGDWNSFTLEELISQGKQVILVATPEANDQMFYMRELCAGWADVPSSTTGSTGTFFGDTMNAGTLVRAFKSVLHYATLTEDALSGGSVELDTASEPGHVNASSLPVFVDAGVNVLAPDGLDGAIMATMVWSWAENEPDVATATAVQLSAADGRWYGVADASSISHVACVSSSSRTTWTIVTQGSSCSDGYATGAPRLAVENSALLTVLQAEASDATAQLDVDLSNFPAISAADQAAYDAGDTSSSQSRVGPDAGGSTTGGGSTVSGATSSTTTVAWTWAVAMAVAMLLN</sequence>
<dbReference type="AlphaFoldDB" id="A0ABD3F5S5"/>
<feature type="signal peptide" evidence="6">
    <location>
        <begin position="1"/>
        <end position="25"/>
    </location>
</feature>
<reference evidence="7 8" key="1">
    <citation type="submission" date="2024-09" db="EMBL/GenBank/DDBJ databases">
        <title>Genome sequencing and assembly of Phytophthora oleae, isolate VK10A, causative agent of rot of olive drupes.</title>
        <authorList>
            <person name="Conti Taguali S."/>
            <person name="Riolo M."/>
            <person name="La Spada F."/>
            <person name="Cacciola S.O."/>
            <person name="Dionisio G."/>
        </authorList>
    </citation>
    <scope>NUCLEOTIDE SEQUENCE [LARGE SCALE GENOMIC DNA]</scope>
    <source>
        <strain evidence="7 8">VK10A</strain>
    </source>
</reference>
<comment type="caution">
    <text evidence="7">The sequence shown here is derived from an EMBL/GenBank/DDBJ whole genome shotgun (WGS) entry which is preliminary data.</text>
</comment>